<dbReference type="EMBL" id="JAGPNK010000009">
    <property type="protein sequence ID" value="KAH7313741.1"/>
    <property type="molecule type" value="Genomic_DNA"/>
</dbReference>
<feature type="compositionally biased region" description="Polar residues" evidence="1">
    <location>
        <begin position="96"/>
        <end position="109"/>
    </location>
</feature>
<evidence type="ECO:0000256" key="1">
    <source>
        <dbReference type="SAM" id="MobiDB-lite"/>
    </source>
</evidence>
<comment type="caution">
    <text evidence="2">The sequence shown here is derived from an EMBL/GenBank/DDBJ whole genome shotgun (WGS) entry which is preliminary data.</text>
</comment>
<protein>
    <submittedName>
        <fullName evidence="2">Uncharacterized protein</fullName>
    </submittedName>
</protein>
<proteinExistence type="predicted"/>
<feature type="region of interest" description="Disordered" evidence="1">
    <location>
        <begin position="237"/>
        <end position="291"/>
    </location>
</feature>
<feature type="compositionally biased region" description="Polar residues" evidence="1">
    <location>
        <begin position="195"/>
        <end position="212"/>
    </location>
</feature>
<feature type="compositionally biased region" description="Low complexity" evidence="1">
    <location>
        <begin position="127"/>
        <end position="143"/>
    </location>
</feature>
<evidence type="ECO:0000313" key="3">
    <source>
        <dbReference type="Proteomes" id="UP000813444"/>
    </source>
</evidence>
<name>A0A8K0WPF2_9HYPO</name>
<dbReference type="AlphaFoldDB" id="A0A8K0WPF2"/>
<accession>A0A8K0WPF2</accession>
<feature type="compositionally biased region" description="Pro residues" evidence="1">
    <location>
        <begin position="144"/>
        <end position="161"/>
    </location>
</feature>
<sequence>MSDAADLAPTGASSSTSPSSHPSTSSSSSSSTDLPPDLAVSCSNEPDVEVDSDMNQDPESEAELQAKLSTLLSTIRRRRNGLDGSQANAGARGPGSAQSLRHSVSQGQGRTWKRCRMRVRDWSNLRQQEQAEAQAQAQAEAQVAPPPATPAPAPAIAPAPSPQAESEVQEAEPVETEHVPAVQEESLDPPLPAATPTNVQQPALDTADTLQLPSPPKLGIPLPRDHLILLIPIFSPSDAESGQPDKLHSSLPGSVSEREPSGSVATLATPSASSSTTHTLPSMSLHYLLSP</sequence>
<evidence type="ECO:0000313" key="2">
    <source>
        <dbReference type="EMBL" id="KAH7313741.1"/>
    </source>
</evidence>
<organism evidence="2 3">
    <name type="scientific">Stachybotrys elegans</name>
    <dbReference type="NCBI Taxonomy" id="80388"/>
    <lineage>
        <taxon>Eukaryota</taxon>
        <taxon>Fungi</taxon>
        <taxon>Dikarya</taxon>
        <taxon>Ascomycota</taxon>
        <taxon>Pezizomycotina</taxon>
        <taxon>Sordariomycetes</taxon>
        <taxon>Hypocreomycetidae</taxon>
        <taxon>Hypocreales</taxon>
        <taxon>Stachybotryaceae</taxon>
        <taxon>Stachybotrys</taxon>
    </lineage>
</organism>
<keyword evidence="3" id="KW-1185">Reference proteome</keyword>
<feature type="region of interest" description="Disordered" evidence="1">
    <location>
        <begin position="1"/>
        <end position="218"/>
    </location>
</feature>
<reference evidence="2" key="1">
    <citation type="journal article" date="2021" name="Nat. Commun.">
        <title>Genetic determinants of endophytism in the Arabidopsis root mycobiome.</title>
        <authorList>
            <person name="Mesny F."/>
            <person name="Miyauchi S."/>
            <person name="Thiergart T."/>
            <person name="Pickel B."/>
            <person name="Atanasova L."/>
            <person name="Karlsson M."/>
            <person name="Huettel B."/>
            <person name="Barry K.W."/>
            <person name="Haridas S."/>
            <person name="Chen C."/>
            <person name="Bauer D."/>
            <person name="Andreopoulos W."/>
            <person name="Pangilinan J."/>
            <person name="LaButti K."/>
            <person name="Riley R."/>
            <person name="Lipzen A."/>
            <person name="Clum A."/>
            <person name="Drula E."/>
            <person name="Henrissat B."/>
            <person name="Kohler A."/>
            <person name="Grigoriev I.V."/>
            <person name="Martin F.M."/>
            <person name="Hacquard S."/>
        </authorList>
    </citation>
    <scope>NUCLEOTIDE SEQUENCE</scope>
    <source>
        <strain evidence="2">MPI-CAGE-CH-0235</strain>
    </source>
</reference>
<feature type="compositionally biased region" description="Acidic residues" evidence="1">
    <location>
        <begin position="46"/>
        <end position="62"/>
    </location>
</feature>
<feature type="compositionally biased region" description="Low complexity" evidence="1">
    <location>
        <begin position="265"/>
        <end position="282"/>
    </location>
</feature>
<feature type="compositionally biased region" description="Low complexity" evidence="1">
    <location>
        <begin position="13"/>
        <end position="32"/>
    </location>
</feature>
<dbReference type="Proteomes" id="UP000813444">
    <property type="component" value="Unassembled WGS sequence"/>
</dbReference>
<gene>
    <name evidence="2" type="ORF">B0I35DRAFT_410697</name>
</gene>